<feature type="domain" description="Fatty acid desaturase" evidence="13">
    <location>
        <begin position="101"/>
        <end position="323"/>
    </location>
</feature>
<evidence type="ECO:0000256" key="3">
    <source>
        <dbReference type="ARBA" id="ARBA00022475"/>
    </source>
</evidence>
<dbReference type="PANTHER" id="PTHR38674:SF1">
    <property type="entry name" value="ALKANE 1-MONOOXYGENASE 1"/>
    <property type="match status" value="1"/>
</dbReference>
<dbReference type="PANTHER" id="PTHR38674">
    <property type="entry name" value="ALKANE 1-MONOOXYGENASE 1"/>
    <property type="match status" value="1"/>
</dbReference>
<evidence type="ECO:0000256" key="7">
    <source>
        <dbReference type="ARBA" id="ARBA00022989"/>
    </source>
</evidence>
<accession>A0A1Z8ALF1</accession>
<feature type="transmembrane region" description="Helical" evidence="12">
    <location>
        <begin position="7"/>
        <end position="22"/>
    </location>
</feature>
<dbReference type="InterPro" id="IPR005804">
    <property type="entry name" value="FA_desaturase_dom"/>
</dbReference>
<feature type="transmembrane region" description="Helical" evidence="12">
    <location>
        <begin position="98"/>
        <end position="117"/>
    </location>
</feature>
<evidence type="ECO:0000256" key="5">
    <source>
        <dbReference type="ARBA" id="ARBA00022692"/>
    </source>
</evidence>
<keyword evidence="6" id="KW-0479">Metal-binding</keyword>
<dbReference type="CDD" id="cd03512">
    <property type="entry name" value="Alkane-hydroxylase"/>
    <property type="match status" value="1"/>
</dbReference>
<protein>
    <submittedName>
        <fullName evidence="14">Alkane 1-monooxygenase</fullName>
    </submittedName>
</protein>
<name>A0A1Z8ALF1_9FLAO</name>
<evidence type="ECO:0000259" key="13">
    <source>
        <dbReference type="Pfam" id="PF00487"/>
    </source>
</evidence>
<comment type="similarity">
    <text evidence="2">Belongs to the fatty acid desaturase type 1 family. AlkB subfamily.</text>
</comment>
<dbReference type="GO" id="GO:0046872">
    <property type="term" value="F:metal ion binding"/>
    <property type="evidence" value="ECO:0007669"/>
    <property type="project" value="UniProtKB-KW"/>
</dbReference>
<comment type="caution">
    <text evidence="14">The sequence shown here is derived from an EMBL/GenBank/DDBJ whole genome shotgun (WGS) entry which is preliminary data.</text>
</comment>
<sequence>MKDLKYLSAYIVPLFCIIGITYRETWLFLTPFIIFIIVPLVELWMPSLKSNLTEEEKESKIKNSFFDVLLWLNVPIIFGTLFYGLYSYSTQSYETYEMIGLVFSLGIVAGSNGINVAHELGHRQETWERFLGKLLLLPSLYMHFYIEHNYNHHLKAATPEDPASARYNENLYAFWLRSVTTQYTSSWKIQNRLNKAAGRSFLSLKNDMFWYTIVQISYLLFIGFIFSWSTMFIALGIAFVGFSLLEIINYLEHYGLRRAKKKSGRYELVREIHSWNSNHALGRILLYELTRHSDHHYRANKKYQLLDYHDVSPQLPYGYPTMMVIATIPPLWFSIVNKYVPEEMVALSKV</sequence>
<evidence type="ECO:0000256" key="8">
    <source>
        <dbReference type="ARBA" id="ARBA00023002"/>
    </source>
</evidence>
<dbReference type="RefSeq" id="WP_303687661.1">
    <property type="nucleotide sequence ID" value="NZ_CAJXYO010000045.1"/>
</dbReference>
<feature type="transmembrane region" description="Helical" evidence="12">
    <location>
        <begin position="28"/>
        <end position="45"/>
    </location>
</feature>
<keyword evidence="9" id="KW-0408">Iron</keyword>
<evidence type="ECO:0000256" key="6">
    <source>
        <dbReference type="ARBA" id="ARBA00022723"/>
    </source>
</evidence>
<dbReference type="EMBL" id="MAAX01000183">
    <property type="protein sequence ID" value="OUS11165.1"/>
    <property type="molecule type" value="Genomic_DNA"/>
</dbReference>
<comment type="subcellular location">
    <subcellularLocation>
        <location evidence="1">Cell inner membrane</location>
        <topology evidence="1">Multi-pass membrane protein</topology>
    </subcellularLocation>
</comment>
<keyword evidence="7 12" id="KW-1133">Transmembrane helix</keyword>
<dbReference type="GO" id="GO:0006629">
    <property type="term" value="P:lipid metabolic process"/>
    <property type="evidence" value="ECO:0007669"/>
    <property type="project" value="InterPro"/>
</dbReference>
<proteinExistence type="inferred from homology"/>
<evidence type="ECO:0000256" key="2">
    <source>
        <dbReference type="ARBA" id="ARBA00010823"/>
    </source>
</evidence>
<feature type="transmembrane region" description="Helical" evidence="12">
    <location>
        <begin position="208"/>
        <end position="226"/>
    </location>
</feature>
<evidence type="ECO:0000313" key="15">
    <source>
        <dbReference type="Proteomes" id="UP000196102"/>
    </source>
</evidence>
<organism evidence="14 15">
    <name type="scientific">Nonlabens dokdonensis</name>
    <dbReference type="NCBI Taxonomy" id="328515"/>
    <lineage>
        <taxon>Bacteria</taxon>
        <taxon>Pseudomonadati</taxon>
        <taxon>Bacteroidota</taxon>
        <taxon>Flavobacteriia</taxon>
        <taxon>Flavobacteriales</taxon>
        <taxon>Flavobacteriaceae</taxon>
        <taxon>Nonlabens</taxon>
    </lineage>
</organism>
<dbReference type="GO" id="GO:0005886">
    <property type="term" value="C:plasma membrane"/>
    <property type="evidence" value="ECO:0007669"/>
    <property type="project" value="UniProtKB-SubCell"/>
</dbReference>
<evidence type="ECO:0000256" key="9">
    <source>
        <dbReference type="ARBA" id="ARBA00023004"/>
    </source>
</evidence>
<evidence type="ECO:0000256" key="4">
    <source>
        <dbReference type="ARBA" id="ARBA00022519"/>
    </source>
</evidence>
<dbReference type="AlphaFoldDB" id="A0A1Z8ALF1"/>
<gene>
    <name evidence="14" type="ORF">A9Q93_11875</name>
</gene>
<evidence type="ECO:0000256" key="12">
    <source>
        <dbReference type="SAM" id="Phobius"/>
    </source>
</evidence>
<keyword evidence="11 12" id="KW-0472">Membrane</keyword>
<keyword evidence="8" id="KW-0560">Oxidoreductase</keyword>
<keyword evidence="10 14" id="KW-0503">Monooxygenase</keyword>
<feature type="transmembrane region" description="Helical" evidence="12">
    <location>
        <begin position="65"/>
        <end position="86"/>
    </location>
</feature>
<evidence type="ECO:0000256" key="11">
    <source>
        <dbReference type="ARBA" id="ARBA00023136"/>
    </source>
</evidence>
<evidence type="ECO:0000313" key="14">
    <source>
        <dbReference type="EMBL" id="OUS11165.1"/>
    </source>
</evidence>
<keyword evidence="3" id="KW-1003">Cell membrane</keyword>
<reference evidence="15" key="1">
    <citation type="journal article" date="2017" name="Proc. Natl. Acad. Sci. U.S.A.">
        <title>Simulation of Deepwater Horizon oil plume reveals substrate specialization within a complex community of hydrocarbon-degraders.</title>
        <authorList>
            <person name="Hu P."/>
            <person name="Dubinsky E.A."/>
            <person name="Probst A.J."/>
            <person name="Wang J."/>
            <person name="Sieber C.M.K."/>
            <person name="Tom L.M."/>
            <person name="Gardinali P."/>
            <person name="Banfield J.F."/>
            <person name="Atlas R.M."/>
            <person name="Andersen G.L."/>
        </authorList>
    </citation>
    <scope>NUCLEOTIDE SEQUENCE [LARGE SCALE GENOMIC DNA]</scope>
</reference>
<evidence type="ECO:0000256" key="1">
    <source>
        <dbReference type="ARBA" id="ARBA00004429"/>
    </source>
</evidence>
<feature type="transmembrane region" description="Helical" evidence="12">
    <location>
        <begin position="232"/>
        <end position="251"/>
    </location>
</feature>
<keyword evidence="4" id="KW-0997">Cell inner membrane</keyword>
<evidence type="ECO:0000256" key="10">
    <source>
        <dbReference type="ARBA" id="ARBA00023033"/>
    </source>
</evidence>
<dbReference type="InterPro" id="IPR033885">
    <property type="entry name" value="AlkB/XylM"/>
</dbReference>
<dbReference type="Proteomes" id="UP000196102">
    <property type="component" value="Unassembled WGS sequence"/>
</dbReference>
<dbReference type="GO" id="GO:0004497">
    <property type="term" value="F:monooxygenase activity"/>
    <property type="evidence" value="ECO:0007669"/>
    <property type="project" value="UniProtKB-KW"/>
</dbReference>
<dbReference type="Pfam" id="PF00487">
    <property type="entry name" value="FA_desaturase"/>
    <property type="match status" value="1"/>
</dbReference>
<keyword evidence="5 12" id="KW-0812">Transmembrane</keyword>